<proteinExistence type="predicted"/>
<reference evidence="1 2" key="1">
    <citation type="submission" date="2016-11" db="EMBL/GenBank/DDBJ databases">
        <authorList>
            <person name="Jaros S."/>
            <person name="Januszkiewicz K."/>
            <person name="Wedrychowicz H."/>
        </authorList>
    </citation>
    <scope>NUCLEOTIDE SEQUENCE [LARGE SCALE GENOMIC DNA]</scope>
    <source>
        <strain evidence="1 2">DSM 18772</strain>
    </source>
</reference>
<keyword evidence="2" id="KW-1185">Reference proteome</keyword>
<name>A0A1M6M3U8_9BACT</name>
<accession>A0A1M6M3U8</accession>
<dbReference type="EMBL" id="FQYR01000004">
    <property type="protein sequence ID" value="SHJ78135.1"/>
    <property type="molecule type" value="Genomic_DNA"/>
</dbReference>
<protein>
    <recommendedName>
        <fullName evidence="3">DUF4157 domain-containing protein</fullName>
    </recommendedName>
</protein>
<dbReference type="InParanoid" id="A0A1M6M3U8"/>
<sequence>MQAWLAHTLSYLSSPIAALWVGHHEVIIRSTGRRLNEKELEHCQKLGIQHAEDIRVKIVARVPSPVPCWLERLCQKFGFPVGSAAGICFRYGIYLDERYSGNPSLLRHELVHTAQYERFGSLKAFLKTYLFECLHFGYSRSPLETEAQESQ</sequence>
<dbReference type="STRING" id="1123071.SAMN02745181_2594"/>
<dbReference type="Proteomes" id="UP000184510">
    <property type="component" value="Unassembled WGS sequence"/>
</dbReference>
<dbReference type="OrthoDB" id="196110at2"/>
<organism evidence="1 2">
    <name type="scientific">Rubritalea squalenifaciens DSM 18772</name>
    <dbReference type="NCBI Taxonomy" id="1123071"/>
    <lineage>
        <taxon>Bacteria</taxon>
        <taxon>Pseudomonadati</taxon>
        <taxon>Verrucomicrobiota</taxon>
        <taxon>Verrucomicrobiia</taxon>
        <taxon>Verrucomicrobiales</taxon>
        <taxon>Rubritaleaceae</taxon>
        <taxon>Rubritalea</taxon>
    </lineage>
</organism>
<gene>
    <name evidence="1" type="ORF">SAMN02745181_2594</name>
</gene>
<evidence type="ECO:0000313" key="1">
    <source>
        <dbReference type="EMBL" id="SHJ78135.1"/>
    </source>
</evidence>
<dbReference type="RefSeq" id="WP_143184165.1">
    <property type="nucleotide sequence ID" value="NZ_FQYR01000004.1"/>
</dbReference>
<dbReference type="AlphaFoldDB" id="A0A1M6M3U8"/>
<evidence type="ECO:0000313" key="2">
    <source>
        <dbReference type="Proteomes" id="UP000184510"/>
    </source>
</evidence>
<evidence type="ECO:0008006" key="3">
    <source>
        <dbReference type="Google" id="ProtNLM"/>
    </source>
</evidence>